<proteinExistence type="predicted"/>
<evidence type="ECO:0000313" key="2">
    <source>
        <dbReference type="EMBL" id="RHZ19123.1"/>
    </source>
</evidence>
<dbReference type="Gene3D" id="3.40.30.10">
    <property type="entry name" value="Glutaredoxin"/>
    <property type="match status" value="1"/>
</dbReference>
<evidence type="ECO:0000313" key="5">
    <source>
        <dbReference type="Proteomes" id="UP000286510"/>
    </source>
</evidence>
<dbReference type="EMBL" id="QUTE01009383">
    <property type="protein sequence ID" value="RHZ19123.1"/>
    <property type="molecule type" value="Genomic_DNA"/>
</dbReference>
<organism evidence="2 4">
    <name type="scientific">Aphanomyces astaci</name>
    <name type="common">Crayfish plague agent</name>
    <dbReference type="NCBI Taxonomy" id="112090"/>
    <lineage>
        <taxon>Eukaryota</taxon>
        <taxon>Sar</taxon>
        <taxon>Stramenopiles</taxon>
        <taxon>Oomycota</taxon>
        <taxon>Saprolegniomycetes</taxon>
        <taxon>Saprolegniales</taxon>
        <taxon>Verrucalvaceae</taxon>
        <taxon>Aphanomyces</taxon>
    </lineage>
</organism>
<gene>
    <name evidence="3" type="ORF">DYB26_016296</name>
    <name evidence="2" type="ORF">DYB31_000215</name>
</gene>
<accession>A0A397FDC6</accession>
<reference evidence="4 5" key="1">
    <citation type="submission" date="2018-08" db="EMBL/GenBank/DDBJ databases">
        <title>Aphanomyces genome sequencing and annotation.</title>
        <authorList>
            <person name="Minardi D."/>
            <person name="Oidtmann B."/>
            <person name="Van Der Giezen M."/>
            <person name="Studholme D.J."/>
        </authorList>
    </citation>
    <scope>NUCLEOTIDE SEQUENCE [LARGE SCALE GENOMIC DNA]</scope>
    <source>
        <strain evidence="2 4">197901</strain>
        <strain evidence="3 5">FDL457</strain>
    </source>
</reference>
<comment type="caution">
    <text evidence="2">The sequence shown here is derived from an EMBL/GenBank/DDBJ whole genome shotgun (WGS) entry which is preliminary data.</text>
</comment>
<dbReference type="AlphaFoldDB" id="A0A397FDC6"/>
<dbReference type="Pfam" id="PF13905">
    <property type="entry name" value="Thioredoxin_8"/>
    <property type="match status" value="1"/>
</dbReference>
<name>A0A397FDC6_APHAT</name>
<sequence>MFIFQFTAFPASGHYCSMADDDPTADIASAKGIPTLEELLGPEILTTEGVVPTEEALAGNKVIGIYFAAYWCPPCRSFTPIVSRLYEDLADAHTDIEIVFVSCDRTQEQFDEYWGDYMTFPALPYEPRSTKTDLGKRFGVKFIPTLIFLDAETKEIITRSGVDIVEGGVDEQDYVASVRDALGLEAAVP</sequence>
<dbReference type="GO" id="GO:0030178">
    <property type="term" value="P:negative regulation of Wnt signaling pathway"/>
    <property type="evidence" value="ECO:0007669"/>
    <property type="project" value="TreeGrafter"/>
</dbReference>
<dbReference type="EMBL" id="QUTF01000694">
    <property type="protein sequence ID" value="RHZ42625.1"/>
    <property type="molecule type" value="Genomic_DNA"/>
</dbReference>
<dbReference type="PROSITE" id="PS51352">
    <property type="entry name" value="THIOREDOXIN_2"/>
    <property type="match status" value="1"/>
</dbReference>
<protein>
    <recommendedName>
        <fullName evidence="1">Thioredoxin domain-containing protein</fullName>
    </recommendedName>
</protein>
<dbReference type="Proteomes" id="UP000286510">
    <property type="component" value="Unassembled WGS sequence"/>
</dbReference>
<feature type="domain" description="Thioredoxin" evidence="1">
    <location>
        <begin position="16"/>
        <end position="183"/>
    </location>
</feature>
<dbReference type="PANTHER" id="PTHR46472:SF1">
    <property type="entry name" value="NUCLEOREDOXIN"/>
    <property type="match status" value="1"/>
</dbReference>
<dbReference type="InterPro" id="IPR012336">
    <property type="entry name" value="Thioredoxin-like_fold"/>
</dbReference>
<dbReference type="Proteomes" id="UP000266196">
    <property type="component" value="Unassembled WGS sequence"/>
</dbReference>
<dbReference type="InterPro" id="IPR013766">
    <property type="entry name" value="Thioredoxin_domain"/>
</dbReference>
<dbReference type="InterPro" id="IPR036249">
    <property type="entry name" value="Thioredoxin-like_sf"/>
</dbReference>
<evidence type="ECO:0000259" key="1">
    <source>
        <dbReference type="PROSITE" id="PS51352"/>
    </source>
</evidence>
<dbReference type="PANTHER" id="PTHR46472">
    <property type="entry name" value="NUCLEOREDOXIN"/>
    <property type="match status" value="1"/>
</dbReference>
<dbReference type="GO" id="GO:0005634">
    <property type="term" value="C:nucleus"/>
    <property type="evidence" value="ECO:0007669"/>
    <property type="project" value="TreeGrafter"/>
</dbReference>
<dbReference type="GO" id="GO:0004791">
    <property type="term" value="F:thioredoxin-disulfide reductase (NADPH) activity"/>
    <property type="evidence" value="ECO:0007669"/>
    <property type="project" value="TreeGrafter"/>
</dbReference>
<dbReference type="VEuPathDB" id="FungiDB:H257_18126"/>
<evidence type="ECO:0000313" key="4">
    <source>
        <dbReference type="Proteomes" id="UP000266196"/>
    </source>
</evidence>
<evidence type="ECO:0000313" key="3">
    <source>
        <dbReference type="EMBL" id="RHZ42625.1"/>
    </source>
</evidence>
<dbReference type="SUPFAM" id="SSF52833">
    <property type="entry name" value="Thioredoxin-like"/>
    <property type="match status" value="1"/>
</dbReference>
<dbReference type="GO" id="GO:0031397">
    <property type="term" value="P:negative regulation of protein ubiquitination"/>
    <property type="evidence" value="ECO:0007669"/>
    <property type="project" value="TreeGrafter"/>
</dbReference>